<evidence type="ECO:0000313" key="1">
    <source>
        <dbReference type="EMBL" id="MCK6258979.1"/>
    </source>
</evidence>
<dbReference type="EMBL" id="JAIWJX010000002">
    <property type="protein sequence ID" value="MCK6258979.1"/>
    <property type="molecule type" value="Genomic_DNA"/>
</dbReference>
<sequence>MREQLRDAVEIHDKISTCMTAKGYYHPYHLKEQINTRMM</sequence>
<dbReference type="AlphaFoldDB" id="A0A9X1XDV1"/>
<keyword evidence="2" id="KW-1185">Reference proteome</keyword>
<comment type="caution">
    <text evidence="1">The sequence shown here is derived from an EMBL/GenBank/DDBJ whole genome shotgun (WGS) entry which is preliminary data.</text>
</comment>
<accession>A0A9X1XDV1</accession>
<dbReference type="RefSeq" id="WP_419714960.1">
    <property type="nucleotide sequence ID" value="NZ_JAIWJX010000002.1"/>
</dbReference>
<gene>
    <name evidence="1" type="ORF">LCY76_20620</name>
</gene>
<reference evidence="1" key="1">
    <citation type="submission" date="2021-09" db="EMBL/GenBank/DDBJ databases">
        <title>Genome analysis of Fictibacillus sp. KIGAM418 isolated from marine sediment.</title>
        <authorList>
            <person name="Seo M.-J."/>
            <person name="Cho E.-S."/>
            <person name="Hwang C.Y."/>
        </authorList>
    </citation>
    <scope>NUCLEOTIDE SEQUENCE</scope>
    <source>
        <strain evidence="1">KIGAM418</strain>
    </source>
</reference>
<proteinExistence type="predicted"/>
<dbReference type="Proteomes" id="UP001139011">
    <property type="component" value="Unassembled WGS sequence"/>
</dbReference>
<name>A0A9X1XDV1_9BACL</name>
<evidence type="ECO:0000313" key="2">
    <source>
        <dbReference type="Proteomes" id="UP001139011"/>
    </source>
</evidence>
<organism evidence="1 2">
    <name type="scientific">Fictibacillus marinisediminis</name>
    <dbReference type="NCBI Taxonomy" id="2878389"/>
    <lineage>
        <taxon>Bacteria</taxon>
        <taxon>Bacillati</taxon>
        <taxon>Bacillota</taxon>
        <taxon>Bacilli</taxon>
        <taxon>Bacillales</taxon>
        <taxon>Fictibacillaceae</taxon>
        <taxon>Fictibacillus</taxon>
    </lineage>
</organism>
<protein>
    <submittedName>
        <fullName evidence="1">Uncharacterized protein</fullName>
    </submittedName>
</protein>